<dbReference type="GO" id="GO:0016094">
    <property type="term" value="P:polyprenol biosynthetic process"/>
    <property type="evidence" value="ECO:0007669"/>
    <property type="project" value="TreeGrafter"/>
</dbReference>
<name>A0A1F4T7A8_UNCSA</name>
<dbReference type="NCBIfam" id="TIGR00055">
    <property type="entry name" value="uppS"/>
    <property type="match status" value="1"/>
</dbReference>
<keyword evidence="2" id="KW-0460">Magnesium</keyword>
<feature type="binding site" evidence="2">
    <location>
        <begin position="192"/>
        <end position="194"/>
    </location>
    <ligand>
        <name>substrate</name>
    </ligand>
</feature>
<gene>
    <name evidence="3" type="ORF">A3K49_05500</name>
</gene>
<feature type="binding site" evidence="2">
    <location>
        <begin position="65"/>
        <end position="67"/>
    </location>
    <ligand>
        <name>substrate</name>
    </ligand>
</feature>
<feature type="binding site" evidence="2">
    <location>
        <position position="37"/>
    </location>
    <ligand>
        <name>substrate</name>
    </ligand>
</feature>
<dbReference type="EC" id="2.5.1.-" evidence="2"/>
<comment type="similarity">
    <text evidence="2">Belongs to the UPP synthase family.</text>
</comment>
<dbReference type="GO" id="GO:0008834">
    <property type="term" value="F:ditrans,polycis-undecaprenyl-diphosphate synthase [(2E,6E)-farnesyl-diphosphate specific] activity"/>
    <property type="evidence" value="ECO:0007669"/>
    <property type="project" value="TreeGrafter"/>
</dbReference>
<proteinExistence type="inferred from homology"/>
<feature type="active site" evidence="2">
    <location>
        <position position="20"/>
    </location>
</feature>
<dbReference type="HAMAP" id="MF_01139">
    <property type="entry name" value="ISPT"/>
    <property type="match status" value="1"/>
</dbReference>
<organism evidence="3 4">
    <name type="scientific">candidate division WOR-1 bacterium RIFOXYC12_FULL_54_18</name>
    <dbReference type="NCBI Taxonomy" id="1802584"/>
    <lineage>
        <taxon>Bacteria</taxon>
        <taxon>Bacillati</taxon>
        <taxon>Saganbacteria</taxon>
    </lineage>
</organism>
<dbReference type="GO" id="GO:0000287">
    <property type="term" value="F:magnesium ion binding"/>
    <property type="evidence" value="ECO:0007669"/>
    <property type="project" value="UniProtKB-UniRule"/>
</dbReference>
<dbReference type="Gene3D" id="3.40.1180.10">
    <property type="entry name" value="Decaprenyl diphosphate synthase-like"/>
    <property type="match status" value="1"/>
</dbReference>
<dbReference type="SUPFAM" id="SSF64005">
    <property type="entry name" value="Undecaprenyl diphosphate synthase"/>
    <property type="match status" value="1"/>
</dbReference>
<dbReference type="InterPro" id="IPR001441">
    <property type="entry name" value="UPP_synth-like"/>
</dbReference>
<dbReference type="NCBIfam" id="NF011405">
    <property type="entry name" value="PRK14830.1"/>
    <property type="match status" value="1"/>
</dbReference>
<feature type="binding site" evidence="2">
    <location>
        <position position="186"/>
    </location>
    <ligand>
        <name>substrate</name>
    </ligand>
</feature>
<dbReference type="Proteomes" id="UP000178602">
    <property type="component" value="Unassembled WGS sequence"/>
</dbReference>
<comment type="function">
    <text evidence="2">Catalyzes the condensation of isopentenyl diphosphate (IPP) with allylic pyrophosphates generating different type of terpenoids.</text>
</comment>
<evidence type="ECO:0000256" key="1">
    <source>
        <dbReference type="ARBA" id="ARBA00022679"/>
    </source>
</evidence>
<dbReference type="CDD" id="cd00475">
    <property type="entry name" value="Cis_IPPS"/>
    <property type="match status" value="1"/>
</dbReference>
<evidence type="ECO:0000256" key="2">
    <source>
        <dbReference type="HAMAP-Rule" id="MF_01139"/>
    </source>
</evidence>
<dbReference type="InterPro" id="IPR036424">
    <property type="entry name" value="UPP_synth-like_sf"/>
</dbReference>
<evidence type="ECO:0000313" key="3">
    <source>
        <dbReference type="EMBL" id="OGC28409.1"/>
    </source>
</evidence>
<sequence length="238" mass="27267">MPAVTRDAKNIPEHVAIIMDGNGRWAKKRGLPRAAGHREGAKSLREVLKASREMGVKYLTVYAFSTENWGRPKEEIDFLMKLLSLTIDREVAELVKNGVRLRFLGRLDRFSDELRKKMKQAMDKTANGAGNTLNIMVNYGGRAEIVDAVNELIAERGKNGADEITEQDIQARLYTRDIPDPDLLIRTASEMRISNFLLWQVAYSEIYVTDVCWPDFRGEQFREAIAAYQQRERRYGKL</sequence>
<dbReference type="Pfam" id="PF01255">
    <property type="entry name" value="Prenyltransf"/>
    <property type="match status" value="1"/>
</dbReference>
<feature type="binding site" evidence="2">
    <location>
        <position position="25"/>
    </location>
    <ligand>
        <name>substrate</name>
    </ligand>
</feature>
<protein>
    <recommendedName>
        <fullName evidence="2">Isoprenyl transferase</fullName>
        <ecNumber evidence="2">2.5.1.-</ecNumber>
    </recommendedName>
</protein>
<dbReference type="PANTHER" id="PTHR10291:SF0">
    <property type="entry name" value="DEHYDRODOLICHYL DIPHOSPHATE SYNTHASE 2"/>
    <property type="match status" value="1"/>
</dbReference>
<dbReference type="PANTHER" id="PTHR10291">
    <property type="entry name" value="DEHYDRODOLICHYL DIPHOSPHATE SYNTHASE FAMILY MEMBER"/>
    <property type="match status" value="1"/>
</dbReference>
<feature type="binding site" evidence="2">
    <location>
        <position position="69"/>
    </location>
    <ligand>
        <name>substrate</name>
    </ligand>
</feature>
<dbReference type="GO" id="GO:0030145">
    <property type="term" value="F:manganese ion binding"/>
    <property type="evidence" value="ECO:0007669"/>
    <property type="project" value="TreeGrafter"/>
</dbReference>
<feature type="binding site" evidence="2">
    <location>
        <position position="33"/>
    </location>
    <ligand>
        <name>substrate</name>
    </ligand>
</feature>
<keyword evidence="1 2" id="KW-0808">Transferase</keyword>
<evidence type="ECO:0000313" key="4">
    <source>
        <dbReference type="Proteomes" id="UP000178602"/>
    </source>
</evidence>
<dbReference type="EMBL" id="MEUG01000001">
    <property type="protein sequence ID" value="OGC28409.1"/>
    <property type="molecule type" value="Genomic_DNA"/>
</dbReference>
<comment type="subunit">
    <text evidence="2">Homodimer.</text>
</comment>
<comment type="cofactor">
    <cofactor evidence="2">
        <name>Mg(2+)</name>
        <dbReference type="ChEBI" id="CHEBI:18420"/>
    </cofactor>
    <text evidence="2">Binds 2 magnesium ions per subunit.</text>
</comment>
<dbReference type="FunFam" id="3.40.1180.10:FF:000001">
    <property type="entry name" value="(2E,6E)-farnesyl-diphosphate-specific ditrans,polycis-undecaprenyl-diphosphate synthase"/>
    <property type="match status" value="1"/>
</dbReference>
<feature type="binding site" evidence="2">
    <location>
        <position position="205"/>
    </location>
    <ligand>
        <name>Mg(2+)</name>
        <dbReference type="ChEBI" id="CHEBI:18420"/>
    </ligand>
</feature>
<keyword evidence="2" id="KW-0479">Metal-binding</keyword>
<dbReference type="GO" id="GO:0005829">
    <property type="term" value="C:cytosol"/>
    <property type="evidence" value="ECO:0007669"/>
    <property type="project" value="TreeGrafter"/>
</dbReference>
<accession>A0A1F4T7A8</accession>
<dbReference type="AlphaFoldDB" id="A0A1F4T7A8"/>
<comment type="caution">
    <text evidence="3">The sequence shown here is derived from an EMBL/GenBank/DDBJ whole genome shotgun (WGS) entry which is preliminary data.</text>
</comment>
<feature type="binding site" evidence="2">
    <location>
        <position position="20"/>
    </location>
    <ligand>
        <name>Mg(2+)</name>
        <dbReference type="ChEBI" id="CHEBI:18420"/>
    </ligand>
</feature>
<feature type="binding site" evidence="2">
    <location>
        <position position="71"/>
    </location>
    <ligand>
        <name>substrate</name>
    </ligand>
</feature>
<feature type="binding site" evidence="2">
    <location>
        <begin position="21"/>
        <end position="24"/>
    </location>
    <ligand>
        <name>substrate</name>
    </ligand>
</feature>
<reference evidence="3 4" key="1">
    <citation type="journal article" date="2016" name="Nat. Commun.">
        <title>Thousands of microbial genomes shed light on interconnected biogeochemical processes in an aquifer system.</title>
        <authorList>
            <person name="Anantharaman K."/>
            <person name="Brown C.T."/>
            <person name="Hug L.A."/>
            <person name="Sharon I."/>
            <person name="Castelle C.J."/>
            <person name="Probst A.J."/>
            <person name="Thomas B.C."/>
            <person name="Singh A."/>
            <person name="Wilkins M.J."/>
            <person name="Karaoz U."/>
            <person name="Brodie E.L."/>
            <person name="Williams K.H."/>
            <person name="Hubbard S.S."/>
            <person name="Banfield J.F."/>
        </authorList>
    </citation>
    <scope>NUCLEOTIDE SEQUENCE [LARGE SCALE GENOMIC DNA]</scope>
</reference>
<feature type="active site" description="Proton acceptor" evidence="2">
    <location>
        <position position="68"/>
    </location>
</feature>